<name>K2GG39_9BACT</name>
<comment type="caution">
    <text evidence="2">The sequence shown here is derived from an EMBL/GenBank/DDBJ whole genome shotgun (WGS) entry which is preliminary data.</text>
</comment>
<reference evidence="2" key="1">
    <citation type="journal article" date="2012" name="Science">
        <title>Fermentation, hydrogen, and sulfur metabolism in multiple uncultivated bacterial phyla.</title>
        <authorList>
            <person name="Wrighton K.C."/>
            <person name="Thomas B.C."/>
            <person name="Sharon I."/>
            <person name="Miller C.S."/>
            <person name="Castelle C.J."/>
            <person name="VerBerkmoes N.C."/>
            <person name="Wilkins M.J."/>
            <person name="Hettich R.L."/>
            <person name="Lipton M.S."/>
            <person name="Williams K.H."/>
            <person name="Long P.E."/>
            <person name="Banfield J.F."/>
        </authorList>
    </citation>
    <scope>NUCLEOTIDE SEQUENCE [LARGE SCALE GENOMIC DNA]</scope>
</reference>
<dbReference type="InterPro" id="IPR054105">
    <property type="entry name" value="WHD_NrtR"/>
</dbReference>
<dbReference type="Pfam" id="PF21906">
    <property type="entry name" value="WHD_NrtR"/>
    <property type="match status" value="1"/>
</dbReference>
<dbReference type="SUPFAM" id="SSF46785">
    <property type="entry name" value="Winged helix' DNA-binding domain"/>
    <property type="match status" value="1"/>
</dbReference>
<feature type="domain" description="NrtR DNA-binding winged helix" evidence="1">
    <location>
        <begin position="165"/>
        <end position="223"/>
    </location>
</feature>
<sequence length="224" mass="27651">MEKELFLNKKYESIWELPIPVFCIDIVIFTYYNWKLCVVLNQKDIDWEMKYILPWWIMRSWFTLDDNFLSILNRKTWIDSIFCQQIHVFWDPWYDHRWHTVSLSYLSLIESELLLKSADFTKIRLLEFDELVNIQIWYNFKHKSIIEHAKYHLIKRLEYTWIAKHLIGPHFTFNSLHLLYEGIYWSKIDIRNFKKKMLSMKIISETWETDKTNSKKPAMLYSFN</sequence>
<dbReference type="InterPro" id="IPR036390">
    <property type="entry name" value="WH_DNA-bd_sf"/>
</dbReference>
<accession>K2GG39</accession>
<dbReference type="EMBL" id="AMFJ01000186">
    <property type="protein sequence ID" value="EKE29354.1"/>
    <property type="molecule type" value="Genomic_DNA"/>
</dbReference>
<proteinExistence type="predicted"/>
<dbReference type="Gene3D" id="3.90.79.10">
    <property type="entry name" value="Nucleoside Triphosphate Pyrophosphohydrolase"/>
    <property type="match status" value="1"/>
</dbReference>
<gene>
    <name evidence="2" type="ORF">ACD_2C00186G0004</name>
</gene>
<evidence type="ECO:0000259" key="1">
    <source>
        <dbReference type="Pfam" id="PF21906"/>
    </source>
</evidence>
<organism evidence="2">
    <name type="scientific">uncultured bacterium</name>
    <name type="common">gcode 4</name>
    <dbReference type="NCBI Taxonomy" id="1234023"/>
    <lineage>
        <taxon>Bacteria</taxon>
        <taxon>environmental samples</taxon>
    </lineage>
</organism>
<dbReference type="Gene3D" id="1.10.10.10">
    <property type="entry name" value="Winged helix-like DNA-binding domain superfamily/Winged helix DNA-binding domain"/>
    <property type="match status" value="1"/>
</dbReference>
<protein>
    <recommendedName>
        <fullName evidence="1">NrtR DNA-binding winged helix domain-containing protein</fullName>
    </recommendedName>
</protein>
<dbReference type="AlphaFoldDB" id="K2GG39"/>
<evidence type="ECO:0000313" key="2">
    <source>
        <dbReference type="EMBL" id="EKE29354.1"/>
    </source>
</evidence>
<dbReference type="InterPro" id="IPR036388">
    <property type="entry name" value="WH-like_DNA-bd_sf"/>
</dbReference>